<dbReference type="EC" id="3.5.1.2" evidence="10"/>
<dbReference type="PIRSF" id="PIRSF000495">
    <property type="entry name" value="Amidotransf_hisH"/>
    <property type="match status" value="1"/>
</dbReference>
<dbReference type="GO" id="GO:0005737">
    <property type="term" value="C:cytoplasm"/>
    <property type="evidence" value="ECO:0007669"/>
    <property type="project" value="UniProtKB-SubCell"/>
</dbReference>
<evidence type="ECO:0000256" key="1">
    <source>
        <dbReference type="ARBA" id="ARBA00005091"/>
    </source>
</evidence>
<evidence type="ECO:0000259" key="12">
    <source>
        <dbReference type="Pfam" id="PF00117"/>
    </source>
</evidence>
<reference evidence="13 14" key="1">
    <citation type="journal article" date="2017" name="Arch. Microbiol.">
        <title>Mariprofundus micogutta sp. nov., a novel iron-oxidizing zetaproteobacterium isolated from a deep-sea hydrothermal field at the Bayonnaise knoll of the Izu-Ogasawara arc, and a description of Mariprofundales ord. nov. and Zetaproteobacteria classis nov.</title>
        <authorList>
            <person name="Makita H."/>
            <person name="Tanaka E."/>
            <person name="Mitsunobu S."/>
            <person name="Miyazaki M."/>
            <person name="Nunoura T."/>
            <person name="Uematsu K."/>
            <person name="Takaki Y."/>
            <person name="Nishi S."/>
            <person name="Shimamura S."/>
            <person name="Takai K."/>
        </authorList>
    </citation>
    <scope>NUCLEOTIDE SEQUENCE [LARGE SCALE GENOMIC DNA]</scope>
    <source>
        <strain evidence="13 14">ET2</strain>
    </source>
</reference>
<evidence type="ECO:0000256" key="9">
    <source>
        <dbReference type="ARBA" id="ARBA00049534"/>
    </source>
</evidence>
<dbReference type="Pfam" id="PF00117">
    <property type="entry name" value="GATase"/>
    <property type="match status" value="1"/>
</dbReference>
<keyword evidence="4 10" id="KW-0378">Hydrolase</keyword>
<proteinExistence type="inferred from homology"/>
<dbReference type="OrthoDB" id="9807749at2"/>
<gene>
    <name evidence="10" type="primary">hisH</name>
    <name evidence="13" type="ORF">MMIC_P2060</name>
</gene>
<keyword evidence="10" id="KW-0963">Cytoplasm</keyword>
<dbReference type="STRING" id="1921010.MMIC_P2060"/>
<dbReference type="EC" id="4.3.2.10" evidence="10"/>
<feature type="active site" evidence="10 11">
    <location>
        <position position="189"/>
    </location>
</feature>
<dbReference type="UniPathway" id="UPA00031">
    <property type="reaction ID" value="UER00010"/>
</dbReference>
<accession>A0A1L8CQ87</accession>
<comment type="caution">
    <text evidence="13">The sequence shown here is derived from an EMBL/GenBank/DDBJ whole genome shotgun (WGS) entry which is preliminary data.</text>
</comment>
<dbReference type="PROSITE" id="PS51274">
    <property type="entry name" value="GATASE_COBBQ"/>
    <property type="match status" value="1"/>
</dbReference>
<dbReference type="HAMAP" id="MF_00278">
    <property type="entry name" value="HisH"/>
    <property type="match status" value="1"/>
</dbReference>
<dbReference type="PANTHER" id="PTHR42701">
    <property type="entry name" value="IMIDAZOLE GLYCEROL PHOSPHATE SYNTHASE SUBUNIT HISH"/>
    <property type="match status" value="1"/>
</dbReference>
<dbReference type="InterPro" id="IPR010139">
    <property type="entry name" value="Imidazole-glycPsynth_HisH"/>
</dbReference>
<dbReference type="PROSITE" id="PS51273">
    <property type="entry name" value="GATASE_TYPE_1"/>
    <property type="match status" value="1"/>
</dbReference>
<organism evidence="13 14">
    <name type="scientific">Mariprofundus micogutta</name>
    <dbReference type="NCBI Taxonomy" id="1921010"/>
    <lineage>
        <taxon>Bacteria</taxon>
        <taxon>Pseudomonadati</taxon>
        <taxon>Pseudomonadota</taxon>
        <taxon>Candidatius Mariprofundia</taxon>
        <taxon>Mariprofundales</taxon>
        <taxon>Mariprofundaceae</taxon>
        <taxon>Mariprofundus</taxon>
    </lineage>
</organism>
<keyword evidence="5 10" id="KW-0315">Glutamine amidotransferase</keyword>
<name>A0A1L8CQ87_9PROT</name>
<dbReference type="SUPFAM" id="SSF52317">
    <property type="entry name" value="Class I glutamine amidotransferase-like"/>
    <property type="match status" value="1"/>
</dbReference>
<dbReference type="GO" id="GO:0016829">
    <property type="term" value="F:lyase activity"/>
    <property type="evidence" value="ECO:0007669"/>
    <property type="project" value="UniProtKB-KW"/>
</dbReference>
<feature type="active site" description="Nucleophile" evidence="10 11">
    <location>
        <position position="79"/>
    </location>
</feature>
<evidence type="ECO:0000256" key="4">
    <source>
        <dbReference type="ARBA" id="ARBA00022801"/>
    </source>
</evidence>
<dbReference type="Proteomes" id="UP000231632">
    <property type="component" value="Unassembled WGS sequence"/>
</dbReference>
<dbReference type="InterPro" id="IPR017926">
    <property type="entry name" value="GATASE"/>
</dbReference>
<evidence type="ECO:0000313" key="13">
    <source>
        <dbReference type="EMBL" id="GAV21081.1"/>
    </source>
</evidence>
<evidence type="ECO:0000256" key="5">
    <source>
        <dbReference type="ARBA" id="ARBA00022962"/>
    </source>
</evidence>
<dbReference type="NCBIfam" id="TIGR01855">
    <property type="entry name" value="IMP_synth_hisH"/>
    <property type="match status" value="1"/>
</dbReference>
<keyword evidence="6 10" id="KW-0368">Histidine biosynthesis</keyword>
<dbReference type="PANTHER" id="PTHR42701:SF1">
    <property type="entry name" value="IMIDAZOLE GLYCEROL PHOSPHATE SYNTHASE SUBUNIT HISH"/>
    <property type="match status" value="1"/>
</dbReference>
<evidence type="ECO:0000256" key="10">
    <source>
        <dbReference type="HAMAP-Rule" id="MF_00278"/>
    </source>
</evidence>
<dbReference type="Gene3D" id="3.40.50.880">
    <property type="match status" value="1"/>
</dbReference>
<keyword evidence="13" id="KW-0808">Transferase</keyword>
<comment type="catalytic activity">
    <reaction evidence="8 10">
        <text>5-[(5-phospho-1-deoxy-D-ribulos-1-ylimino)methylamino]-1-(5-phospho-beta-D-ribosyl)imidazole-4-carboxamide + L-glutamine = D-erythro-1-(imidazol-4-yl)glycerol 3-phosphate + 5-amino-1-(5-phospho-beta-D-ribosyl)imidazole-4-carboxamide + L-glutamate + H(+)</text>
        <dbReference type="Rhea" id="RHEA:24793"/>
        <dbReference type="ChEBI" id="CHEBI:15378"/>
        <dbReference type="ChEBI" id="CHEBI:29985"/>
        <dbReference type="ChEBI" id="CHEBI:58278"/>
        <dbReference type="ChEBI" id="CHEBI:58359"/>
        <dbReference type="ChEBI" id="CHEBI:58475"/>
        <dbReference type="ChEBI" id="CHEBI:58525"/>
        <dbReference type="EC" id="4.3.2.10"/>
    </reaction>
</comment>
<keyword evidence="3 10" id="KW-0028">Amino-acid biosynthesis</keyword>
<comment type="subcellular location">
    <subcellularLocation>
        <location evidence="10">Cytoplasm</location>
    </subcellularLocation>
</comment>
<evidence type="ECO:0000256" key="11">
    <source>
        <dbReference type="PIRSR" id="PIRSR000495-1"/>
    </source>
</evidence>
<dbReference type="AlphaFoldDB" id="A0A1L8CQ87"/>
<evidence type="ECO:0000256" key="6">
    <source>
        <dbReference type="ARBA" id="ARBA00023102"/>
    </source>
</evidence>
<dbReference type="CDD" id="cd01748">
    <property type="entry name" value="GATase1_IGP_Synthase"/>
    <property type="match status" value="1"/>
</dbReference>
<comment type="function">
    <text evidence="10">IGPS catalyzes the conversion of PRFAR and glutamine to IGP, AICAR and glutamate. The HisH subunit catalyzes the hydrolysis of glutamine to glutamate and ammonia as part of the synthesis of IGP and AICAR. The resulting ammonia molecule is channeled to the active site of HisF.</text>
</comment>
<comment type="catalytic activity">
    <reaction evidence="9 10">
        <text>L-glutamine + H2O = L-glutamate + NH4(+)</text>
        <dbReference type="Rhea" id="RHEA:15889"/>
        <dbReference type="ChEBI" id="CHEBI:15377"/>
        <dbReference type="ChEBI" id="CHEBI:28938"/>
        <dbReference type="ChEBI" id="CHEBI:29985"/>
        <dbReference type="ChEBI" id="CHEBI:58359"/>
        <dbReference type="EC" id="3.5.1.2"/>
    </reaction>
</comment>
<dbReference type="GO" id="GO:0004359">
    <property type="term" value="F:glutaminase activity"/>
    <property type="evidence" value="ECO:0007669"/>
    <property type="project" value="UniProtKB-EC"/>
</dbReference>
<evidence type="ECO:0000256" key="2">
    <source>
        <dbReference type="ARBA" id="ARBA00011152"/>
    </source>
</evidence>
<evidence type="ECO:0000313" key="14">
    <source>
        <dbReference type="Proteomes" id="UP000231632"/>
    </source>
</evidence>
<feature type="active site" evidence="10 11">
    <location>
        <position position="191"/>
    </location>
</feature>
<feature type="domain" description="Glutamine amidotransferase" evidence="12">
    <location>
        <begin position="4"/>
        <end position="196"/>
    </location>
</feature>
<dbReference type="GO" id="GO:0000107">
    <property type="term" value="F:imidazoleglycerol-phosphate synthase activity"/>
    <property type="evidence" value="ECO:0007669"/>
    <property type="project" value="UniProtKB-UniRule"/>
</dbReference>
<dbReference type="EMBL" id="BDFD01000020">
    <property type="protein sequence ID" value="GAV21081.1"/>
    <property type="molecule type" value="Genomic_DNA"/>
</dbReference>
<dbReference type="GO" id="GO:0000105">
    <property type="term" value="P:L-histidine biosynthetic process"/>
    <property type="evidence" value="ECO:0007669"/>
    <property type="project" value="UniProtKB-UniRule"/>
</dbReference>
<keyword evidence="14" id="KW-1185">Reference proteome</keyword>
<keyword evidence="7 10" id="KW-0456">Lyase</keyword>
<comment type="subunit">
    <text evidence="2 10">Heterodimer of HisH and HisF.</text>
</comment>
<dbReference type="RefSeq" id="WP_072660387.1">
    <property type="nucleotide sequence ID" value="NZ_BDFD01000020.1"/>
</dbReference>
<comment type="pathway">
    <text evidence="1 10">Amino-acid biosynthesis; L-histidine biosynthesis; L-histidine from 5-phospho-alpha-D-ribose 1-diphosphate: step 5/9.</text>
</comment>
<evidence type="ECO:0000256" key="3">
    <source>
        <dbReference type="ARBA" id="ARBA00022605"/>
    </source>
</evidence>
<dbReference type="InterPro" id="IPR029062">
    <property type="entry name" value="Class_I_gatase-like"/>
</dbReference>
<sequence>MIGLINYGMGNLHSVAKALEKNGASVELVTDAEALKNYDRIVLPGVGAFRDCVAALQENGMDEALRESVSSGTPFLGICLGMQVLMDVSHEFGRYPGLGLIPGAVKHFPEDHPQRGFKIPHMGWNDVVLSSQKEMHPVLAPLAGSQVYYVHSYCCMPEDPEHLLAACSYGDYPFAAAIGRDNIVAVQFHPEKSQRAGLALMEAFQQWNP</sequence>
<protein>
    <recommendedName>
        <fullName evidence="10">Imidazole glycerol phosphate synthase subunit HisH</fullName>
        <ecNumber evidence="10">4.3.2.10</ecNumber>
    </recommendedName>
    <alternativeName>
        <fullName evidence="10">IGP synthase glutaminase subunit</fullName>
        <ecNumber evidence="10">3.5.1.2</ecNumber>
    </alternativeName>
    <alternativeName>
        <fullName evidence="10">IGP synthase subunit HisH</fullName>
    </alternativeName>
    <alternativeName>
        <fullName evidence="10">ImGP synthase subunit HisH</fullName>
        <shortName evidence="10">IGPS subunit HisH</shortName>
    </alternativeName>
</protein>
<evidence type="ECO:0000256" key="7">
    <source>
        <dbReference type="ARBA" id="ARBA00023239"/>
    </source>
</evidence>
<evidence type="ECO:0000256" key="8">
    <source>
        <dbReference type="ARBA" id="ARBA00047838"/>
    </source>
</evidence>